<reference evidence="3" key="1">
    <citation type="journal article" date="2011" name="MBio">
        <title>Novel metabolic attributes of the genus Cyanothece, comprising a group of unicellular nitrogen-fixing Cyanobacteria.</title>
        <authorList>
            <person name="Bandyopadhyay A."/>
            <person name="Elvitigala T."/>
            <person name="Welsh E."/>
            <person name="Stockel J."/>
            <person name="Liberton M."/>
            <person name="Min H."/>
            <person name="Sherman L.A."/>
            <person name="Pakrasi H.B."/>
        </authorList>
    </citation>
    <scope>NUCLEOTIDE SEQUENCE [LARGE SCALE GENOMIC DNA]</scope>
    <source>
        <strain evidence="3">PCC 7424</strain>
    </source>
</reference>
<dbReference type="AlphaFoldDB" id="B7K7R8"/>
<feature type="transmembrane region" description="Helical" evidence="1">
    <location>
        <begin position="27"/>
        <end position="52"/>
    </location>
</feature>
<evidence type="ECO:0000313" key="2">
    <source>
        <dbReference type="EMBL" id="ACK71114.1"/>
    </source>
</evidence>
<gene>
    <name evidence="2" type="ordered locus">PCC7424_2702</name>
</gene>
<name>B7K7R8_GLOC7</name>
<feature type="transmembrane region" description="Helical" evidence="1">
    <location>
        <begin position="121"/>
        <end position="138"/>
    </location>
</feature>
<dbReference type="OrthoDB" id="507620at2"/>
<keyword evidence="1" id="KW-1133">Transmembrane helix</keyword>
<organism evidence="2 3">
    <name type="scientific">Gloeothece citriformis (strain PCC 7424)</name>
    <name type="common">Cyanothece sp. (strain PCC 7424)</name>
    <dbReference type="NCBI Taxonomy" id="65393"/>
    <lineage>
        <taxon>Bacteria</taxon>
        <taxon>Bacillati</taxon>
        <taxon>Cyanobacteriota</taxon>
        <taxon>Cyanophyceae</taxon>
        <taxon>Oscillatoriophycideae</taxon>
        <taxon>Chroococcales</taxon>
        <taxon>Aphanothecaceae</taxon>
        <taxon>Gloeothece</taxon>
        <taxon>Gloeothece citriformis</taxon>
    </lineage>
</organism>
<dbReference type="KEGG" id="cyc:PCC7424_2702"/>
<keyword evidence="1" id="KW-0812">Transmembrane</keyword>
<feature type="transmembrane region" description="Helical" evidence="1">
    <location>
        <begin position="95"/>
        <end position="114"/>
    </location>
</feature>
<protein>
    <recommendedName>
        <fullName evidence="4">Signal transduction histidine kinase, LytS</fullName>
    </recommendedName>
</protein>
<feature type="transmembrane region" description="Helical" evidence="1">
    <location>
        <begin position="64"/>
        <end position="89"/>
    </location>
</feature>
<accession>B7K7R8</accession>
<proteinExistence type="predicted"/>
<dbReference type="Proteomes" id="UP000002384">
    <property type="component" value="Chromosome"/>
</dbReference>
<dbReference type="HOGENOM" id="CLU_1064431_0_0_3"/>
<dbReference type="RefSeq" id="WP_015954715.1">
    <property type="nucleotide sequence ID" value="NC_011729.1"/>
</dbReference>
<evidence type="ECO:0000313" key="3">
    <source>
        <dbReference type="Proteomes" id="UP000002384"/>
    </source>
</evidence>
<keyword evidence="3" id="KW-1185">Reference proteome</keyword>
<keyword evidence="1" id="KW-0472">Membrane</keyword>
<dbReference type="eggNOG" id="ENOG502ZB80">
    <property type="taxonomic scope" value="Bacteria"/>
</dbReference>
<feature type="transmembrane region" description="Helical" evidence="1">
    <location>
        <begin position="185"/>
        <end position="210"/>
    </location>
</feature>
<dbReference type="EMBL" id="CP001291">
    <property type="protein sequence ID" value="ACK71114.1"/>
    <property type="molecule type" value="Genomic_DNA"/>
</dbReference>
<evidence type="ECO:0008006" key="4">
    <source>
        <dbReference type="Google" id="ProtNLM"/>
    </source>
</evidence>
<feature type="transmembrane region" description="Helical" evidence="1">
    <location>
        <begin position="150"/>
        <end position="173"/>
    </location>
</feature>
<dbReference type="STRING" id="65393.PCC7424_2702"/>
<sequence>MTPTYLPKGEERQVQTTSAASIDGTPVAYIVVLAAVTAALAFIPFTIVLASGGGMPLSQSIFPLLGWILGPMAGALASGIGTLIGIFLAPYTAGIPFLSIWGAVIGSFTAGAMVLGYRRKYWWIGLTIFFCLELFLYSRHALHNGVSPNVVFAGTFVNWSGLILFALPTRTLFTRWISSKKIVPLMAGLFLGTWMVWGVIHLSQITISYYMLNWPEEVWLILIPTMPIENLIRCVAGTVIGAGVISGLREINLVKPKEAIY</sequence>
<evidence type="ECO:0000256" key="1">
    <source>
        <dbReference type="SAM" id="Phobius"/>
    </source>
</evidence>